<keyword evidence="12 19" id="KW-1133">Transmembrane helix</keyword>
<feature type="transmembrane region" description="Helical" evidence="19">
    <location>
        <begin position="35"/>
        <end position="55"/>
    </location>
</feature>
<sequence>MKNSLVGLLLTFQFFTSIPVRKQLTMDRQTVTSMYALMPVMGVLMGCTNLLIVYLNGSYFHFSPLFLAIILVVANIVMTGGLHLDGWIDLGDAFFSYQDQKRRLEILEDSRVGAFGAICLVVLLLLKVAFLYELFNRDLENHLVYFVVIPFLGRISILIYFLTMKNVKQTGLAAYFKSQVINKHVWTAIVIYTILLVAIFTYFSMPLVFILYLSMIGVIAIYRIWTLKNFGGMTGDLMGALYEGMELILWGILLLFI</sequence>
<dbReference type="AlphaFoldDB" id="A0A494Z986"/>
<dbReference type="NCBIfam" id="TIGR00317">
    <property type="entry name" value="cobS"/>
    <property type="match status" value="1"/>
</dbReference>
<evidence type="ECO:0000256" key="5">
    <source>
        <dbReference type="ARBA" id="ARBA00013200"/>
    </source>
</evidence>
<evidence type="ECO:0000256" key="1">
    <source>
        <dbReference type="ARBA" id="ARBA00001946"/>
    </source>
</evidence>
<comment type="similarity">
    <text evidence="4 19">Belongs to the CobS family.</text>
</comment>
<evidence type="ECO:0000256" key="18">
    <source>
        <dbReference type="ARBA" id="ARBA00049504"/>
    </source>
</evidence>
<keyword evidence="10 19" id="KW-0812">Transmembrane</keyword>
<keyword evidence="8 19" id="KW-0169">Cobalamin biosynthesis</keyword>
<dbReference type="PANTHER" id="PTHR34148:SF1">
    <property type="entry name" value="ADENOSYLCOBINAMIDE-GDP RIBAZOLETRANSFERASE"/>
    <property type="match status" value="1"/>
</dbReference>
<dbReference type="HAMAP" id="MF_00719">
    <property type="entry name" value="CobS"/>
    <property type="match status" value="1"/>
</dbReference>
<keyword evidence="9 19" id="KW-0808">Transferase</keyword>
<dbReference type="PANTHER" id="PTHR34148">
    <property type="entry name" value="ADENOSYLCOBINAMIDE-GDP RIBAZOLETRANSFERASE"/>
    <property type="match status" value="1"/>
</dbReference>
<keyword evidence="7 19" id="KW-1003">Cell membrane</keyword>
<evidence type="ECO:0000256" key="16">
    <source>
        <dbReference type="ARBA" id="ARBA00032853"/>
    </source>
</evidence>
<dbReference type="GO" id="GO:0005886">
    <property type="term" value="C:plasma membrane"/>
    <property type="evidence" value="ECO:0007669"/>
    <property type="project" value="UniProtKB-SubCell"/>
</dbReference>
<comment type="subcellular location">
    <subcellularLocation>
        <location evidence="2 19">Cell membrane</location>
        <topology evidence="2 19">Multi-pass membrane protein</topology>
    </subcellularLocation>
</comment>
<dbReference type="Pfam" id="PF02654">
    <property type="entry name" value="CobS"/>
    <property type="match status" value="1"/>
</dbReference>
<comment type="catalytic activity">
    <reaction evidence="18 19">
        <text>alpha-ribazole 5'-phosphate + adenosylcob(III)inamide-GDP = adenosylcob(III)alamin 5'-phosphate + GMP + H(+)</text>
        <dbReference type="Rhea" id="RHEA:23560"/>
        <dbReference type="ChEBI" id="CHEBI:15378"/>
        <dbReference type="ChEBI" id="CHEBI:57918"/>
        <dbReference type="ChEBI" id="CHEBI:58115"/>
        <dbReference type="ChEBI" id="CHEBI:60487"/>
        <dbReference type="ChEBI" id="CHEBI:60493"/>
        <dbReference type="EC" id="2.7.8.26"/>
    </reaction>
</comment>
<dbReference type="GO" id="GO:0008818">
    <property type="term" value="F:cobalamin 5'-phosphate synthase activity"/>
    <property type="evidence" value="ECO:0007669"/>
    <property type="project" value="UniProtKB-UniRule"/>
</dbReference>
<comment type="pathway">
    <text evidence="3 19">Cofactor biosynthesis; adenosylcobalamin biosynthesis; adenosylcobalamin from cob(II)yrinate a,c-diamide: step 7/7.</text>
</comment>
<evidence type="ECO:0000256" key="7">
    <source>
        <dbReference type="ARBA" id="ARBA00022475"/>
    </source>
</evidence>
<organism evidence="20 21">
    <name type="scientific">Ureibacillus endophyticus</name>
    <dbReference type="NCBI Taxonomy" id="1978490"/>
    <lineage>
        <taxon>Bacteria</taxon>
        <taxon>Bacillati</taxon>
        <taxon>Bacillota</taxon>
        <taxon>Bacilli</taxon>
        <taxon>Bacillales</taxon>
        <taxon>Caryophanaceae</taxon>
        <taxon>Ureibacillus</taxon>
    </lineage>
</organism>
<dbReference type="GO" id="GO:0009236">
    <property type="term" value="P:cobalamin biosynthetic process"/>
    <property type="evidence" value="ECO:0007669"/>
    <property type="project" value="UniProtKB-UniRule"/>
</dbReference>
<evidence type="ECO:0000256" key="3">
    <source>
        <dbReference type="ARBA" id="ARBA00004663"/>
    </source>
</evidence>
<evidence type="ECO:0000256" key="19">
    <source>
        <dbReference type="HAMAP-Rule" id="MF_00719"/>
    </source>
</evidence>
<name>A0A494Z986_9BACL</name>
<evidence type="ECO:0000256" key="13">
    <source>
        <dbReference type="ARBA" id="ARBA00023136"/>
    </source>
</evidence>
<feature type="transmembrane region" description="Helical" evidence="19">
    <location>
        <begin position="143"/>
        <end position="164"/>
    </location>
</feature>
<reference evidence="20 21" key="1">
    <citation type="journal article" date="2016" name="Antonie Van Leeuwenhoek">
        <title>Lysinibacillus endophyticus sp. nov., an indole-3-acetic acid producing endophytic bacterium isolated from corn root (Zea mays cv. Xinken-5).</title>
        <authorList>
            <person name="Yu J."/>
            <person name="Guan X."/>
            <person name="Liu C."/>
            <person name="Xiang W."/>
            <person name="Yu Z."/>
            <person name="Liu X."/>
            <person name="Wang G."/>
        </authorList>
    </citation>
    <scope>NUCLEOTIDE SEQUENCE [LARGE SCALE GENOMIC DNA]</scope>
    <source>
        <strain evidence="20 21">DSM 100506</strain>
    </source>
</reference>
<proteinExistence type="inferred from homology"/>
<evidence type="ECO:0000256" key="15">
    <source>
        <dbReference type="ARBA" id="ARBA00032605"/>
    </source>
</evidence>
<dbReference type="InterPro" id="IPR003805">
    <property type="entry name" value="CobS"/>
</dbReference>
<comment type="function">
    <text evidence="14 19">Joins adenosylcobinamide-GDP and alpha-ribazole to generate adenosylcobalamin (Ado-cobalamin). Also synthesizes adenosylcobalamin 5'-phosphate from adenosylcobinamide-GDP and alpha-ribazole 5'-phosphate.</text>
</comment>
<evidence type="ECO:0000256" key="2">
    <source>
        <dbReference type="ARBA" id="ARBA00004651"/>
    </source>
</evidence>
<accession>A0A494Z986</accession>
<comment type="cofactor">
    <cofactor evidence="1 19">
        <name>Mg(2+)</name>
        <dbReference type="ChEBI" id="CHEBI:18420"/>
    </cofactor>
</comment>
<gene>
    <name evidence="19 20" type="primary">cobS</name>
    <name evidence="20" type="ORF">D8M03_03485</name>
</gene>
<dbReference type="GO" id="GO:0051073">
    <property type="term" value="F:adenosylcobinamide-GDP ribazoletransferase activity"/>
    <property type="evidence" value="ECO:0007669"/>
    <property type="project" value="UniProtKB-UniRule"/>
</dbReference>
<feature type="transmembrane region" description="Helical" evidence="19">
    <location>
        <begin position="62"/>
        <end position="84"/>
    </location>
</feature>
<evidence type="ECO:0000256" key="4">
    <source>
        <dbReference type="ARBA" id="ARBA00010561"/>
    </source>
</evidence>
<evidence type="ECO:0000256" key="11">
    <source>
        <dbReference type="ARBA" id="ARBA00022842"/>
    </source>
</evidence>
<evidence type="ECO:0000313" key="21">
    <source>
        <dbReference type="Proteomes" id="UP000272238"/>
    </source>
</evidence>
<protein>
    <recommendedName>
        <fullName evidence="6 19">Adenosylcobinamide-GDP ribazoletransferase</fullName>
        <ecNumber evidence="5 19">2.7.8.26</ecNumber>
    </recommendedName>
    <alternativeName>
        <fullName evidence="16 19">Cobalamin synthase</fullName>
    </alternativeName>
    <alternativeName>
        <fullName evidence="15 19">Cobalamin-5'-phosphate synthase</fullName>
    </alternativeName>
</protein>
<comment type="caution">
    <text evidence="20">The sequence shown here is derived from an EMBL/GenBank/DDBJ whole genome shotgun (WGS) entry which is preliminary data.</text>
</comment>
<evidence type="ECO:0000256" key="8">
    <source>
        <dbReference type="ARBA" id="ARBA00022573"/>
    </source>
</evidence>
<evidence type="ECO:0000256" key="10">
    <source>
        <dbReference type="ARBA" id="ARBA00022692"/>
    </source>
</evidence>
<dbReference type="RefSeq" id="WP_121213290.1">
    <property type="nucleotide sequence ID" value="NZ_JAMYWW010000001.1"/>
</dbReference>
<comment type="catalytic activity">
    <reaction evidence="17 19">
        <text>alpha-ribazole + adenosylcob(III)inamide-GDP = adenosylcob(III)alamin + GMP + H(+)</text>
        <dbReference type="Rhea" id="RHEA:16049"/>
        <dbReference type="ChEBI" id="CHEBI:10329"/>
        <dbReference type="ChEBI" id="CHEBI:15378"/>
        <dbReference type="ChEBI" id="CHEBI:18408"/>
        <dbReference type="ChEBI" id="CHEBI:58115"/>
        <dbReference type="ChEBI" id="CHEBI:60487"/>
        <dbReference type="EC" id="2.7.8.26"/>
    </reaction>
</comment>
<feature type="transmembrane region" description="Helical" evidence="19">
    <location>
        <begin position="237"/>
        <end position="256"/>
    </location>
</feature>
<dbReference type="UniPathway" id="UPA00148">
    <property type="reaction ID" value="UER00238"/>
</dbReference>
<dbReference type="OrthoDB" id="9794626at2"/>
<evidence type="ECO:0000256" key="14">
    <source>
        <dbReference type="ARBA" id="ARBA00025228"/>
    </source>
</evidence>
<keyword evidence="21" id="KW-1185">Reference proteome</keyword>
<dbReference type="EC" id="2.7.8.26" evidence="5 19"/>
<evidence type="ECO:0000313" key="20">
    <source>
        <dbReference type="EMBL" id="RKQ19126.1"/>
    </source>
</evidence>
<evidence type="ECO:0000256" key="17">
    <source>
        <dbReference type="ARBA" id="ARBA00048623"/>
    </source>
</evidence>
<keyword evidence="11 19" id="KW-0460">Magnesium</keyword>
<evidence type="ECO:0000256" key="12">
    <source>
        <dbReference type="ARBA" id="ARBA00022989"/>
    </source>
</evidence>
<evidence type="ECO:0000256" key="9">
    <source>
        <dbReference type="ARBA" id="ARBA00022679"/>
    </source>
</evidence>
<feature type="transmembrane region" description="Helical" evidence="19">
    <location>
        <begin position="184"/>
        <end position="203"/>
    </location>
</feature>
<feature type="transmembrane region" description="Helical" evidence="19">
    <location>
        <begin position="112"/>
        <end position="131"/>
    </location>
</feature>
<keyword evidence="13 19" id="KW-0472">Membrane</keyword>
<dbReference type="EMBL" id="RBZN01000005">
    <property type="protein sequence ID" value="RKQ19126.1"/>
    <property type="molecule type" value="Genomic_DNA"/>
</dbReference>
<dbReference type="Proteomes" id="UP000272238">
    <property type="component" value="Unassembled WGS sequence"/>
</dbReference>
<feature type="transmembrane region" description="Helical" evidence="19">
    <location>
        <begin position="208"/>
        <end position="225"/>
    </location>
</feature>
<evidence type="ECO:0000256" key="6">
    <source>
        <dbReference type="ARBA" id="ARBA00015850"/>
    </source>
</evidence>